<protein>
    <submittedName>
        <fullName evidence="1">Uncharacterized protein</fullName>
    </submittedName>
</protein>
<sequence>MGACLCCAPKDEEGHAIASYKFEPASLCSQKWKFKKPKMGKDSEGWEMVARDFESGHLPQAERILNMDLDKQCTCCCGGCPRLRGAEGALHEGGWVESTDRFLRPYGYKVKPYFQVVYVSNGQHGGHHQEHFYIVIYKLDAGPDREPPQVS</sequence>
<accession>A0A0G4GPQ1</accession>
<organism evidence="1">
    <name type="scientific">Chromera velia CCMP2878</name>
    <dbReference type="NCBI Taxonomy" id="1169474"/>
    <lineage>
        <taxon>Eukaryota</taxon>
        <taxon>Sar</taxon>
        <taxon>Alveolata</taxon>
        <taxon>Colpodellida</taxon>
        <taxon>Chromeraceae</taxon>
        <taxon>Chromera</taxon>
    </lineage>
</organism>
<name>A0A0G4GPQ1_9ALVE</name>
<dbReference type="EMBL" id="CDMZ01001420">
    <property type="protein sequence ID" value="CEM32323.1"/>
    <property type="molecule type" value="Genomic_DNA"/>
</dbReference>
<dbReference type="VEuPathDB" id="CryptoDB:Cvel_22830"/>
<evidence type="ECO:0000313" key="1">
    <source>
        <dbReference type="EMBL" id="CEM32323.1"/>
    </source>
</evidence>
<reference evidence="1" key="1">
    <citation type="submission" date="2014-11" db="EMBL/GenBank/DDBJ databases">
        <authorList>
            <person name="Otto D Thomas"/>
            <person name="Naeem Raeece"/>
        </authorList>
    </citation>
    <scope>NUCLEOTIDE SEQUENCE</scope>
</reference>
<dbReference type="AlphaFoldDB" id="A0A0G4GPQ1"/>
<proteinExistence type="predicted"/>
<gene>
    <name evidence="1" type="ORF">Cvel_22830</name>
</gene>